<dbReference type="Proteomes" id="UP001501581">
    <property type="component" value="Unassembled WGS sequence"/>
</dbReference>
<sequence>MRRRLAPLSTDVTSELALSVLDLAPVRENQTSADAVAASRELARAADRLGYHRYWVAEHHNMPAVAATNPPVLIGVLAAATERIRIGSGGVMLPNHAPLVVAEQFALLEAAFPGRIDLGIGRAPGTDPVTSWALRSGASGDEAVARFAEYVDNVVTLMSPAGAGVSVGGRTHELRATPAPLGQPPVWLLGSSDYSARLAASRGLPYVFAHHFSGSGTHEALELYRSSFVPSQDLAAPRTFLTVNVVVADTHAEAQELALPQLLAMLALRTGGQLLAQRLVESAAEVVVAESHRSLLEAMRGRWVIGDPQTAAAQVRALAATYGVDEVMVHPVAGARRDDPADRAPARERTLDLLAEALGQR</sequence>
<gene>
    <name evidence="3" type="ORF">GCM10009668_27090</name>
</gene>
<evidence type="ECO:0000313" key="3">
    <source>
        <dbReference type="EMBL" id="GAA1106081.1"/>
    </source>
</evidence>
<comment type="similarity">
    <text evidence="1">To bacterial alkanal monooxygenase alpha and beta chains.</text>
</comment>
<evidence type="ECO:0000256" key="1">
    <source>
        <dbReference type="ARBA" id="ARBA00007789"/>
    </source>
</evidence>
<dbReference type="InterPro" id="IPR011251">
    <property type="entry name" value="Luciferase-like_dom"/>
</dbReference>
<comment type="caution">
    <text evidence="3">The sequence shown here is derived from an EMBL/GenBank/DDBJ whole genome shotgun (WGS) entry which is preliminary data.</text>
</comment>
<dbReference type="PANTHER" id="PTHR30137">
    <property type="entry name" value="LUCIFERASE-LIKE MONOOXYGENASE"/>
    <property type="match status" value="1"/>
</dbReference>
<proteinExistence type="predicted"/>
<dbReference type="EMBL" id="BAAALG010000011">
    <property type="protein sequence ID" value="GAA1106081.1"/>
    <property type="molecule type" value="Genomic_DNA"/>
</dbReference>
<dbReference type="InterPro" id="IPR036661">
    <property type="entry name" value="Luciferase-like_sf"/>
</dbReference>
<evidence type="ECO:0000313" key="4">
    <source>
        <dbReference type="Proteomes" id="UP001501581"/>
    </source>
</evidence>
<keyword evidence="4" id="KW-1185">Reference proteome</keyword>
<dbReference type="Gene3D" id="3.20.20.30">
    <property type="entry name" value="Luciferase-like domain"/>
    <property type="match status" value="1"/>
</dbReference>
<dbReference type="CDD" id="cd00347">
    <property type="entry name" value="Flavin_utilizing_monoxygenases"/>
    <property type="match status" value="1"/>
</dbReference>
<organism evidence="3 4">
    <name type="scientific">Nocardioides dubius</name>
    <dbReference type="NCBI Taxonomy" id="317019"/>
    <lineage>
        <taxon>Bacteria</taxon>
        <taxon>Bacillati</taxon>
        <taxon>Actinomycetota</taxon>
        <taxon>Actinomycetes</taxon>
        <taxon>Propionibacteriales</taxon>
        <taxon>Nocardioidaceae</taxon>
        <taxon>Nocardioides</taxon>
    </lineage>
</organism>
<feature type="domain" description="Luciferase-like" evidence="2">
    <location>
        <begin position="28"/>
        <end position="321"/>
    </location>
</feature>
<dbReference type="Pfam" id="PF00296">
    <property type="entry name" value="Bac_luciferase"/>
    <property type="match status" value="1"/>
</dbReference>
<dbReference type="InterPro" id="IPR050766">
    <property type="entry name" value="Bact_Lucif_Oxidored"/>
</dbReference>
<accession>A0ABN1TWB2</accession>
<name>A0ABN1TWB2_9ACTN</name>
<evidence type="ECO:0000259" key="2">
    <source>
        <dbReference type="Pfam" id="PF00296"/>
    </source>
</evidence>
<dbReference type="NCBIfam" id="TIGR03558">
    <property type="entry name" value="oxido_grp_1"/>
    <property type="match status" value="1"/>
</dbReference>
<dbReference type="SUPFAM" id="SSF51679">
    <property type="entry name" value="Bacterial luciferase-like"/>
    <property type="match status" value="1"/>
</dbReference>
<dbReference type="InterPro" id="IPR019949">
    <property type="entry name" value="CmoO-like"/>
</dbReference>
<protein>
    <submittedName>
        <fullName evidence="3">LLM class flavin-dependent oxidoreductase</fullName>
    </submittedName>
</protein>
<reference evidence="3 4" key="1">
    <citation type="journal article" date="2019" name="Int. J. Syst. Evol. Microbiol.">
        <title>The Global Catalogue of Microorganisms (GCM) 10K type strain sequencing project: providing services to taxonomists for standard genome sequencing and annotation.</title>
        <authorList>
            <consortium name="The Broad Institute Genomics Platform"/>
            <consortium name="The Broad Institute Genome Sequencing Center for Infectious Disease"/>
            <person name="Wu L."/>
            <person name="Ma J."/>
        </authorList>
    </citation>
    <scope>NUCLEOTIDE SEQUENCE [LARGE SCALE GENOMIC DNA]</scope>
    <source>
        <strain evidence="3 4">JCM 13008</strain>
    </source>
</reference>
<dbReference type="PANTHER" id="PTHR30137:SF6">
    <property type="entry name" value="LUCIFERASE-LIKE MONOOXYGENASE"/>
    <property type="match status" value="1"/>
</dbReference>